<dbReference type="Gene3D" id="1.10.10.60">
    <property type="entry name" value="Homeodomain-like"/>
    <property type="match status" value="2"/>
</dbReference>
<sequence>MKESTQNDYEKAVNKVIDYINHHLFETPGIQTLAEVANISGFHFHRIFKVIIGENIGEYINRIRLEYIAERLQMSNRSLEDIATSTGYGSQHALSKAFKKHFGLSPSAFRKQEKDPFNFFGKDERKIIELTPEIRKIESKKIVYIRIIDWYGAPESYRIAWKRLGQFAHQHDLINKNTEFIGLSFDNPTITPPKNCRFYACFTTEKEIKPFGAFGVQEIGGGLYAIFTLKGSYSKLLDMYYNIYMRWLPASGYKLRKGCGFEKYLNSPDQVEEKDILTEIYVPVKKANRNL</sequence>
<dbReference type="EMBL" id="JACIEP010000006">
    <property type="protein sequence ID" value="MBB4036071.1"/>
    <property type="molecule type" value="Genomic_DNA"/>
</dbReference>
<reference evidence="5 6" key="1">
    <citation type="submission" date="2020-08" db="EMBL/GenBank/DDBJ databases">
        <title>Genomic Encyclopedia of Type Strains, Phase IV (KMG-IV): sequencing the most valuable type-strain genomes for metagenomic binning, comparative biology and taxonomic classification.</title>
        <authorList>
            <person name="Goeker M."/>
        </authorList>
    </citation>
    <scope>NUCLEOTIDE SEQUENCE [LARGE SCALE GENOMIC DNA]</scope>
    <source>
        <strain evidence="5 6">DSM 104969</strain>
    </source>
</reference>
<dbReference type="InterPro" id="IPR010499">
    <property type="entry name" value="AraC_E-bd"/>
</dbReference>
<evidence type="ECO:0000256" key="2">
    <source>
        <dbReference type="ARBA" id="ARBA00023125"/>
    </source>
</evidence>
<dbReference type="InterPro" id="IPR050908">
    <property type="entry name" value="SmbC-like"/>
</dbReference>
<evidence type="ECO:0000259" key="4">
    <source>
        <dbReference type="PROSITE" id="PS01124"/>
    </source>
</evidence>
<dbReference type="PANTHER" id="PTHR40055:SF1">
    <property type="entry name" value="TRANSCRIPTIONAL REGULATOR YGIV-RELATED"/>
    <property type="match status" value="1"/>
</dbReference>
<dbReference type="InterPro" id="IPR029442">
    <property type="entry name" value="GyrI-like"/>
</dbReference>
<dbReference type="Pfam" id="PF12833">
    <property type="entry name" value="HTH_18"/>
    <property type="match status" value="1"/>
</dbReference>
<dbReference type="GO" id="GO:0043565">
    <property type="term" value="F:sequence-specific DNA binding"/>
    <property type="evidence" value="ECO:0007669"/>
    <property type="project" value="InterPro"/>
</dbReference>
<dbReference type="InterPro" id="IPR011256">
    <property type="entry name" value="Reg_factor_effector_dom_sf"/>
</dbReference>
<name>A0A840CLR9_9BACT</name>
<dbReference type="SMART" id="SM00871">
    <property type="entry name" value="AraC_E_bind"/>
    <property type="match status" value="1"/>
</dbReference>
<dbReference type="Pfam" id="PF06445">
    <property type="entry name" value="GyrI-like"/>
    <property type="match status" value="1"/>
</dbReference>
<dbReference type="PROSITE" id="PS01124">
    <property type="entry name" value="HTH_ARAC_FAMILY_2"/>
    <property type="match status" value="1"/>
</dbReference>
<organism evidence="5 6">
    <name type="scientific">Dysgonomonas hofstadii</name>
    <dbReference type="NCBI Taxonomy" id="637886"/>
    <lineage>
        <taxon>Bacteria</taxon>
        <taxon>Pseudomonadati</taxon>
        <taxon>Bacteroidota</taxon>
        <taxon>Bacteroidia</taxon>
        <taxon>Bacteroidales</taxon>
        <taxon>Dysgonomonadaceae</taxon>
        <taxon>Dysgonomonas</taxon>
    </lineage>
</organism>
<evidence type="ECO:0000313" key="6">
    <source>
        <dbReference type="Proteomes" id="UP000555103"/>
    </source>
</evidence>
<proteinExistence type="predicted"/>
<gene>
    <name evidence="5" type="ORF">GGR21_001972</name>
</gene>
<dbReference type="PROSITE" id="PS00041">
    <property type="entry name" value="HTH_ARAC_FAMILY_1"/>
    <property type="match status" value="1"/>
</dbReference>
<keyword evidence="6" id="KW-1185">Reference proteome</keyword>
<feature type="domain" description="HTH araC/xylS-type" evidence="4">
    <location>
        <begin position="14"/>
        <end position="112"/>
    </location>
</feature>
<dbReference type="Proteomes" id="UP000555103">
    <property type="component" value="Unassembled WGS sequence"/>
</dbReference>
<dbReference type="RefSeq" id="WP_183306986.1">
    <property type="nucleotide sequence ID" value="NZ_JACIEP010000006.1"/>
</dbReference>
<evidence type="ECO:0000256" key="1">
    <source>
        <dbReference type="ARBA" id="ARBA00023015"/>
    </source>
</evidence>
<dbReference type="SUPFAM" id="SSF46689">
    <property type="entry name" value="Homeodomain-like"/>
    <property type="match status" value="2"/>
</dbReference>
<dbReference type="SUPFAM" id="SSF55136">
    <property type="entry name" value="Probable bacterial effector-binding domain"/>
    <property type="match status" value="1"/>
</dbReference>
<accession>A0A840CLR9</accession>
<evidence type="ECO:0000313" key="5">
    <source>
        <dbReference type="EMBL" id="MBB4036071.1"/>
    </source>
</evidence>
<dbReference type="InterPro" id="IPR018060">
    <property type="entry name" value="HTH_AraC"/>
</dbReference>
<dbReference type="Gene3D" id="3.20.80.10">
    <property type="entry name" value="Regulatory factor, effector binding domain"/>
    <property type="match status" value="1"/>
</dbReference>
<dbReference type="AlphaFoldDB" id="A0A840CLR9"/>
<evidence type="ECO:0000256" key="3">
    <source>
        <dbReference type="ARBA" id="ARBA00023163"/>
    </source>
</evidence>
<dbReference type="SMART" id="SM00342">
    <property type="entry name" value="HTH_ARAC"/>
    <property type="match status" value="1"/>
</dbReference>
<dbReference type="InterPro" id="IPR009057">
    <property type="entry name" value="Homeodomain-like_sf"/>
</dbReference>
<keyword evidence="3" id="KW-0804">Transcription</keyword>
<dbReference type="InterPro" id="IPR018062">
    <property type="entry name" value="HTH_AraC-typ_CS"/>
</dbReference>
<dbReference type="GO" id="GO:0003700">
    <property type="term" value="F:DNA-binding transcription factor activity"/>
    <property type="evidence" value="ECO:0007669"/>
    <property type="project" value="InterPro"/>
</dbReference>
<keyword evidence="2" id="KW-0238">DNA-binding</keyword>
<protein>
    <submittedName>
        <fullName evidence="5">AraC family transcriptional regulator</fullName>
    </submittedName>
</protein>
<dbReference type="PANTHER" id="PTHR40055">
    <property type="entry name" value="TRANSCRIPTIONAL REGULATOR YGIV-RELATED"/>
    <property type="match status" value="1"/>
</dbReference>
<comment type="caution">
    <text evidence="5">The sequence shown here is derived from an EMBL/GenBank/DDBJ whole genome shotgun (WGS) entry which is preliminary data.</text>
</comment>
<keyword evidence="1" id="KW-0805">Transcription regulation</keyword>